<feature type="region of interest" description="Disordered" evidence="3">
    <location>
        <begin position="136"/>
        <end position="159"/>
    </location>
</feature>
<proteinExistence type="predicted"/>
<gene>
    <name evidence="5" type="ORF">GCM10009640_09550</name>
</gene>
<dbReference type="Gene3D" id="1.10.1660.10">
    <property type="match status" value="1"/>
</dbReference>
<name>A0ABP4JF87_9MICO</name>
<dbReference type="PROSITE" id="PS50937">
    <property type="entry name" value="HTH_MERR_2"/>
    <property type="match status" value="1"/>
</dbReference>
<reference evidence="6" key="1">
    <citation type="journal article" date="2019" name="Int. J. Syst. Evol. Microbiol.">
        <title>The Global Catalogue of Microorganisms (GCM) 10K type strain sequencing project: providing services to taxonomists for standard genome sequencing and annotation.</title>
        <authorList>
            <consortium name="The Broad Institute Genomics Platform"/>
            <consortium name="The Broad Institute Genome Sequencing Center for Infectious Disease"/>
            <person name="Wu L."/>
            <person name="Ma J."/>
        </authorList>
    </citation>
    <scope>NUCLEOTIDE SEQUENCE [LARGE SCALE GENOMIC DNA]</scope>
    <source>
        <strain evidence="6">JCM 12398</strain>
    </source>
</reference>
<keyword evidence="2" id="KW-0175">Coiled coil</keyword>
<keyword evidence="6" id="KW-1185">Reference proteome</keyword>
<dbReference type="SMART" id="SM00422">
    <property type="entry name" value="HTH_MERR"/>
    <property type="match status" value="1"/>
</dbReference>
<dbReference type="PANTHER" id="PTHR30204">
    <property type="entry name" value="REDOX-CYCLING DRUG-SENSING TRANSCRIPTIONAL ACTIVATOR SOXR"/>
    <property type="match status" value="1"/>
</dbReference>
<evidence type="ECO:0000256" key="1">
    <source>
        <dbReference type="ARBA" id="ARBA00023125"/>
    </source>
</evidence>
<evidence type="ECO:0000256" key="3">
    <source>
        <dbReference type="SAM" id="MobiDB-lite"/>
    </source>
</evidence>
<accession>A0ABP4JF87</accession>
<protein>
    <submittedName>
        <fullName evidence="5">MerR family transcriptional regulator</fullName>
    </submittedName>
</protein>
<dbReference type="InterPro" id="IPR009061">
    <property type="entry name" value="DNA-bd_dom_put_sf"/>
</dbReference>
<dbReference type="Proteomes" id="UP001501266">
    <property type="component" value="Unassembled WGS sequence"/>
</dbReference>
<organism evidence="5 6">
    <name type="scientific">Agrococcus citreus</name>
    <dbReference type="NCBI Taxonomy" id="84643"/>
    <lineage>
        <taxon>Bacteria</taxon>
        <taxon>Bacillati</taxon>
        <taxon>Actinomycetota</taxon>
        <taxon>Actinomycetes</taxon>
        <taxon>Micrococcales</taxon>
        <taxon>Microbacteriaceae</taxon>
        <taxon>Agrococcus</taxon>
    </lineage>
</organism>
<feature type="coiled-coil region" evidence="2">
    <location>
        <begin position="80"/>
        <end position="107"/>
    </location>
</feature>
<feature type="domain" description="HTH merR-type" evidence="4">
    <location>
        <begin position="5"/>
        <end position="73"/>
    </location>
</feature>
<dbReference type="EMBL" id="BAAAKK010000002">
    <property type="protein sequence ID" value="GAA1420356.1"/>
    <property type="molecule type" value="Genomic_DNA"/>
</dbReference>
<dbReference type="SUPFAM" id="SSF46955">
    <property type="entry name" value="Putative DNA-binding domain"/>
    <property type="match status" value="1"/>
</dbReference>
<dbReference type="InterPro" id="IPR047057">
    <property type="entry name" value="MerR_fam"/>
</dbReference>
<dbReference type="RefSeq" id="WP_343917951.1">
    <property type="nucleotide sequence ID" value="NZ_BAAAKK010000002.1"/>
</dbReference>
<evidence type="ECO:0000259" key="4">
    <source>
        <dbReference type="PROSITE" id="PS50937"/>
    </source>
</evidence>
<dbReference type="Pfam" id="PF13411">
    <property type="entry name" value="MerR_1"/>
    <property type="match status" value="1"/>
</dbReference>
<comment type="caution">
    <text evidence="5">The sequence shown here is derived from an EMBL/GenBank/DDBJ whole genome shotgun (WGS) entry which is preliminary data.</text>
</comment>
<dbReference type="InterPro" id="IPR000551">
    <property type="entry name" value="MerR-type_HTH_dom"/>
</dbReference>
<evidence type="ECO:0000313" key="5">
    <source>
        <dbReference type="EMBL" id="GAA1420356.1"/>
    </source>
</evidence>
<dbReference type="PRINTS" id="PR00040">
    <property type="entry name" value="HTHMERR"/>
</dbReference>
<evidence type="ECO:0000256" key="2">
    <source>
        <dbReference type="SAM" id="Coils"/>
    </source>
</evidence>
<keyword evidence="1" id="KW-0238">DNA-binding</keyword>
<evidence type="ECO:0000313" key="6">
    <source>
        <dbReference type="Proteomes" id="UP001501266"/>
    </source>
</evidence>
<dbReference type="PANTHER" id="PTHR30204:SF93">
    <property type="entry name" value="HTH MERR-TYPE DOMAIN-CONTAINING PROTEIN"/>
    <property type="match status" value="1"/>
</dbReference>
<sequence length="159" mass="17119">MRSSLLSIGELAAEFGLAPHVLRHWESEGVLAPATRVGGKRRYDESARMRIGTILRGQDAGMSLATIRAVLGTSSAAERHAMLAEQVAALEQRQAELEAALAVIRHLQSCEHSDFAQCPGFRDLITAEPQPIAHSARLHGRPRPGCDLSARAQPARAAI</sequence>